<evidence type="ECO:0000313" key="2">
    <source>
        <dbReference type="EMBL" id="GFH59147.1"/>
    </source>
</evidence>
<sequence>MASFQKQLYTYHQQVAEVPCVEFSAMGFGTHASQQSMSTTSTASSSKLSRSSNLSGWGSAISRKSYACLKTLGENEARKEQMPSRFAARNTSIPQMGDTWGYFVDTPDC</sequence>
<evidence type="ECO:0000313" key="3">
    <source>
        <dbReference type="Proteomes" id="UP001054902"/>
    </source>
</evidence>
<feature type="region of interest" description="Disordered" evidence="1">
    <location>
        <begin position="32"/>
        <end position="58"/>
    </location>
</feature>
<gene>
    <name evidence="2" type="ORF">CTEN210_15623</name>
</gene>
<comment type="caution">
    <text evidence="2">The sequence shown here is derived from an EMBL/GenBank/DDBJ whole genome shotgun (WGS) entry which is preliminary data.</text>
</comment>
<proteinExistence type="predicted"/>
<dbReference type="EMBL" id="BLLK01000062">
    <property type="protein sequence ID" value="GFH59147.1"/>
    <property type="molecule type" value="Genomic_DNA"/>
</dbReference>
<keyword evidence="3" id="KW-1185">Reference proteome</keyword>
<dbReference type="AlphaFoldDB" id="A0AAD3HCU9"/>
<accession>A0AAD3HCU9</accession>
<organism evidence="2 3">
    <name type="scientific">Chaetoceros tenuissimus</name>
    <dbReference type="NCBI Taxonomy" id="426638"/>
    <lineage>
        <taxon>Eukaryota</taxon>
        <taxon>Sar</taxon>
        <taxon>Stramenopiles</taxon>
        <taxon>Ochrophyta</taxon>
        <taxon>Bacillariophyta</taxon>
        <taxon>Coscinodiscophyceae</taxon>
        <taxon>Chaetocerotophycidae</taxon>
        <taxon>Chaetocerotales</taxon>
        <taxon>Chaetocerotaceae</taxon>
        <taxon>Chaetoceros</taxon>
    </lineage>
</organism>
<reference evidence="2 3" key="1">
    <citation type="journal article" date="2021" name="Sci. Rep.">
        <title>The genome of the diatom Chaetoceros tenuissimus carries an ancient integrated fragment of an extant virus.</title>
        <authorList>
            <person name="Hongo Y."/>
            <person name="Kimura K."/>
            <person name="Takaki Y."/>
            <person name="Yoshida Y."/>
            <person name="Baba S."/>
            <person name="Kobayashi G."/>
            <person name="Nagasaki K."/>
            <person name="Hano T."/>
            <person name="Tomaru Y."/>
        </authorList>
    </citation>
    <scope>NUCLEOTIDE SEQUENCE [LARGE SCALE GENOMIC DNA]</scope>
    <source>
        <strain evidence="2 3">NIES-3715</strain>
    </source>
</reference>
<name>A0AAD3HCU9_9STRA</name>
<evidence type="ECO:0000256" key="1">
    <source>
        <dbReference type="SAM" id="MobiDB-lite"/>
    </source>
</evidence>
<protein>
    <submittedName>
        <fullName evidence="2">Uncharacterized protein</fullName>
    </submittedName>
</protein>
<feature type="compositionally biased region" description="Low complexity" evidence="1">
    <location>
        <begin position="32"/>
        <end position="55"/>
    </location>
</feature>
<dbReference type="Proteomes" id="UP001054902">
    <property type="component" value="Unassembled WGS sequence"/>
</dbReference>